<dbReference type="NCBIfam" id="TIGR00254">
    <property type="entry name" value="GGDEF"/>
    <property type="match status" value="1"/>
</dbReference>
<dbReference type="EMBL" id="FMWK01000005">
    <property type="protein sequence ID" value="SCZ78512.1"/>
    <property type="molecule type" value="Genomic_DNA"/>
</dbReference>
<proteinExistence type="predicted"/>
<dbReference type="InterPro" id="IPR043128">
    <property type="entry name" value="Rev_trsase/Diguanyl_cyclase"/>
</dbReference>
<name>A0A1G5RWL8_PSEXY</name>
<dbReference type="PANTHER" id="PTHR45138">
    <property type="entry name" value="REGULATORY COMPONENTS OF SENSORY TRANSDUCTION SYSTEM"/>
    <property type="match status" value="1"/>
</dbReference>
<gene>
    <name evidence="2" type="ORF">SAMN02910350_01323</name>
</gene>
<dbReference type="CDD" id="cd01949">
    <property type="entry name" value="GGDEF"/>
    <property type="match status" value="1"/>
</dbReference>
<dbReference type="AlphaFoldDB" id="A0A1G5RWL8"/>
<evidence type="ECO:0000313" key="2">
    <source>
        <dbReference type="EMBL" id="SCZ78512.1"/>
    </source>
</evidence>
<dbReference type="GO" id="GO:0043709">
    <property type="term" value="P:cell adhesion involved in single-species biofilm formation"/>
    <property type="evidence" value="ECO:0007669"/>
    <property type="project" value="TreeGrafter"/>
</dbReference>
<dbReference type="FunFam" id="3.30.70.270:FF:000001">
    <property type="entry name" value="Diguanylate cyclase domain protein"/>
    <property type="match status" value="1"/>
</dbReference>
<dbReference type="Pfam" id="PF10442">
    <property type="entry name" value="FIST_C"/>
    <property type="match status" value="1"/>
</dbReference>
<dbReference type="Gene3D" id="3.30.70.270">
    <property type="match status" value="1"/>
</dbReference>
<dbReference type="InterPro" id="IPR029787">
    <property type="entry name" value="Nucleotide_cyclase"/>
</dbReference>
<dbReference type="Pfam" id="PF08495">
    <property type="entry name" value="FIST"/>
    <property type="match status" value="1"/>
</dbReference>
<dbReference type="PANTHER" id="PTHR45138:SF9">
    <property type="entry name" value="DIGUANYLATE CYCLASE DGCM-RELATED"/>
    <property type="match status" value="1"/>
</dbReference>
<dbReference type="Proteomes" id="UP000199428">
    <property type="component" value="Unassembled WGS sequence"/>
</dbReference>
<dbReference type="SUPFAM" id="SSF55073">
    <property type="entry name" value="Nucleotide cyclase"/>
    <property type="match status" value="1"/>
</dbReference>
<feature type="domain" description="GGDEF" evidence="1">
    <location>
        <begin position="460"/>
        <end position="590"/>
    </location>
</feature>
<dbReference type="RefSeq" id="WP_176757617.1">
    <property type="nucleotide sequence ID" value="NZ_FMWK01000005.1"/>
</dbReference>
<organism evidence="2 3">
    <name type="scientific">Pseudobutyrivibrio xylanivorans</name>
    <dbReference type="NCBI Taxonomy" id="185007"/>
    <lineage>
        <taxon>Bacteria</taxon>
        <taxon>Bacillati</taxon>
        <taxon>Bacillota</taxon>
        <taxon>Clostridia</taxon>
        <taxon>Lachnospirales</taxon>
        <taxon>Lachnospiraceae</taxon>
        <taxon>Pseudobutyrivibrio</taxon>
    </lineage>
</organism>
<dbReference type="GO" id="GO:0052621">
    <property type="term" value="F:diguanylate cyclase activity"/>
    <property type="evidence" value="ECO:0007669"/>
    <property type="project" value="TreeGrafter"/>
</dbReference>
<evidence type="ECO:0000259" key="1">
    <source>
        <dbReference type="PROSITE" id="PS50887"/>
    </source>
</evidence>
<reference evidence="2 3" key="1">
    <citation type="submission" date="2016-10" db="EMBL/GenBank/DDBJ databases">
        <authorList>
            <person name="de Groot N.N."/>
        </authorList>
    </citation>
    <scope>NUCLEOTIDE SEQUENCE [LARGE SCALE GENOMIC DNA]</scope>
    <source>
        <strain evidence="2 3">DSM 10317</strain>
    </source>
</reference>
<dbReference type="InterPro" id="IPR019494">
    <property type="entry name" value="FIST_C"/>
</dbReference>
<dbReference type="SMART" id="SM00267">
    <property type="entry name" value="GGDEF"/>
    <property type="match status" value="1"/>
</dbReference>
<accession>A0A1G5RWL8</accession>
<dbReference type="Pfam" id="PF00990">
    <property type="entry name" value="GGDEF"/>
    <property type="match status" value="1"/>
</dbReference>
<evidence type="ECO:0000313" key="3">
    <source>
        <dbReference type="Proteomes" id="UP000199428"/>
    </source>
</evidence>
<dbReference type="InterPro" id="IPR000160">
    <property type="entry name" value="GGDEF_dom"/>
</dbReference>
<protein>
    <submittedName>
        <fullName evidence="2">Diguanylate cyclase (GGDEF) domain-containing protein</fullName>
    </submittedName>
</protein>
<dbReference type="GO" id="GO:1902201">
    <property type="term" value="P:negative regulation of bacterial-type flagellum-dependent cell motility"/>
    <property type="evidence" value="ECO:0007669"/>
    <property type="project" value="TreeGrafter"/>
</dbReference>
<sequence length="590" mass="65818">MKQYNYEISSISKIAKHLKEVQTDIAGTSYSSALFHIYSIQYDDDLLLQAQQEILKVFPDAIICGTSSNGAIFNGQLSEEGLILAISIFESTEVKAYMVECERNGEVQVGNKIKDIIDETEGITAAEIFITLKSINSTTVLNIAQLCKKDVIIFGGGSADVDISGSNTKVIVGTEICHEGVALITYSGENLNIDVHHAIGWKPLGKEFLANKIEGKRLYELNNIPAGEVYRNYLDIHADESFFDNILEFPIMSKQHGFEVMRLPFSCNDEDKSIILAASIDKGTPVQLSYGDPDVIQSDVRNLLNTVTEYAPQAIFLYSCGVRRLYWKYLINKETSPFAKIAPVAGFYSSGEIMRMDNYIIEHHVTLIAISMREGDKAIAQPSSGKKKVLPMSEEEKIHGQISMVRRLANFINVTSAELQEANEQLQEIADTDSLTGFYNRRMLDRLVHDALHRANKYNLDMTIGIIDIDDFKLINDTYGHDAGDHVLIELSKAMYTEVEKLPSSIFGRWGGEEFLFLAPTLHAENVFNQIENARKRVSSHDVKGIGVITISLGITSFRPGDDYATVFKRADEALYKAKTTGKNKTCIIL</sequence>
<dbReference type="GO" id="GO:0005886">
    <property type="term" value="C:plasma membrane"/>
    <property type="evidence" value="ECO:0007669"/>
    <property type="project" value="TreeGrafter"/>
</dbReference>
<dbReference type="SMART" id="SM00897">
    <property type="entry name" value="FIST"/>
    <property type="match status" value="1"/>
</dbReference>
<dbReference type="SMART" id="SM01204">
    <property type="entry name" value="FIST_C"/>
    <property type="match status" value="1"/>
</dbReference>
<dbReference type="InterPro" id="IPR013702">
    <property type="entry name" value="FIST_domain_N"/>
</dbReference>
<dbReference type="PROSITE" id="PS50887">
    <property type="entry name" value="GGDEF"/>
    <property type="match status" value="1"/>
</dbReference>
<dbReference type="InterPro" id="IPR050469">
    <property type="entry name" value="Diguanylate_Cyclase"/>
</dbReference>